<sequence length="418" mass="46847">MAGEARYLGRSTLMEVRAVLVAEKLKTFIGGLHYVSKAGKEMSIECYADSFVLRALNDSHSVSAEITFASSFFTEYVLPSELQRRVVTDASPLVKCTTLASTLLSIFKSTKNVISVDIVLELEGQPSNEDMFDATMIAFQLHCDRMITKTHRIRLTQSQTMRPVFDKANSPSRIKLRPFHLMTLLQHIYGTDEVVMSCSSAQIKFESYYTNPLDVKNHVHTETTVDNSEFISCVIQDHGSTNGDTDESEILQLIFCLKEIKALLAFCIASALPELSFYFSRGGSPVLFAAEGSTFGAEIVLSTVTTFVTGPSQATKYVILYWSGNIISSMLVAPKKPNTRNRSGVGKPSNRFDHLALVHHDDDAIVIQVFSDVINKFDFRWSRHQTPGLFAGFHFRMPSTMRSRYRFPWPPCNLCPSR</sequence>
<dbReference type="InterPro" id="IPR007268">
    <property type="entry name" value="Rad9/Ddc1"/>
</dbReference>
<dbReference type="GO" id="GO:0006281">
    <property type="term" value="P:DNA repair"/>
    <property type="evidence" value="ECO:0007669"/>
    <property type="project" value="TreeGrafter"/>
</dbReference>
<dbReference type="PANTHER" id="PTHR15237:SF0">
    <property type="entry name" value="CELL CYCLE CHECKPOINT CONTROL PROTEIN"/>
    <property type="match status" value="1"/>
</dbReference>
<proteinExistence type="predicted"/>
<dbReference type="RefSeq" id="XP_009822364.1">
    <property type="nucleotide sequence ID" value="XM_009824062.1"/>
</dbReference>
<dbReference type="GO" id="GO:0030896">
    <property type="term" value="C:checkpoint clamp complex"/>
    <property type="evidence" value="ECO:0007669"/>
    <property type="project" value="InterPro"/>
</dbReference>
<dbReference type="GO" id="GO:0071479">
    <property type="term" value="P:cellular response to ionizing radiation"/>
    <property type="evidence" value="ECO:0007669"/>
    <property type="project" value="TreeGrafter"/>
</dbReference>
<gene>
    <name evidence="1" type="ORF">H257_01048</name>
</gene>
<dbReference type="Pfam" id="PF04139">
    <property type="entry name" value="Rad9"/>
    <property type="match status" value="1"/>
</dbReference>
<dbReference type="STRING" id="112090.W4H7F5"/>
<organism evidence="1">
    <name type="scientific">Aphanomyces astaci</name>
    <name type="common">Crayfish plague agent</name>
    <dbReference type="NCBI Taxonomy" id="112090"/>
    <lineage>
        <taxon>Eukaryota</taxon>
        <taxon>Sar</taxon>
        <taxon>Stramenopiles</taxon>
        <taxon>Oomycota</taxon>
        <taxon>Saprolegniomycetes</taxon>
        <taxon>Saprolegniales</taxon>
        <taxon>Verrucalvaceae</taxon>
        <taxon>Aphanomyces</taxon>
    </lineage>
</organism>
<dbReference type="InterPro" id="IPR046938">
    <property type="entry name" value="DNA_clamp_sf"/>
</dbReference>
<dbReference type="AlphaFoldDB" id="W4H7F5"/>
<dbReference type="OrthoDB" id="60092at2759"/>
<evidence type="ECO:0000313" key="1">
    <source>
        <dbReference type="EMBL" id="ETV87501.1"/>
    </source>
</evidence>
<dbReference type="EMBL" id="KI913115">
    <property type="protein sequence ID" value="ETV87501.1"/>
    <property type="molecule type" value="Genomic_DNA"/>
</dbReference>
<dbReference type="PANTHER" id="PTHR15237">
    <property type="entry name" value="DNA REPAIR PROTEIN RAD9"/>
    <property type="match status" value="1"/>
</dbReference>
<dbReference type="Gene3D" id="3.70.10.10">
    <property type="match status" value="1"/>
</dbReference>
<dbReference type="GO" id="GO:0000076">
    <property type="term" value="P:DNA replication checkpoint signaling"/>
    <property type="evidence" value="ECO:0007669"/>
    <property type="project" value="TreeGrafter"/>
</dbReference>
<dbReference type="GeneID" id="20803044"/>
<name>W4H7F5_APHAT</name>
<accession>W4H7F5</accession>
<dbReference type="VEuPathDB" id="FungiDB:H257_01048"/>
<dbReference type="GO" id="GO:0031573">
    <property type="term" value="P:mitotic intra-S DNA damage checkpoint signaling"/>
    <property type="evidence" value="ECO:0007669"/>
    <property type="project" value="TreeGrafter"/>
</dbReference>
<reference evidence="1" key="1">
    <citation type="submission" date="2013-12" db="EMBL/GenBank/DDBJ databases">
        <title>The Genome Sequence of Aphanomyces astaci APO3.</title>
        <authorList>
            <consortium name="The Broad Institute Genomics Platform"/>
            <person name="Russ C."/>
            <person name="Tyler B."/>
            <person name="van West P."/>
            <person name="Dieguez-Uribeondo J."/>
            <person name="Young S.K."/>
            <person name="Zeng Q."/>
            <person name="Gargeya S."/>
            <person name="Fitzgerald M."/>
            <person name="Abouelleil A."/>
            <person name="Alvarado L."/>
            <person name="Chapman S.B."/>
            <person name="Gainer-Dewar J."/>
            <person name="Goldberg J."/>
            <person name="Griggs A."/>
            <person name="Gujja S."/>
            <person name="Hansen M."/>
            <person name="Howarth C."/>
            <person name="Imamovic A."/>
            <person name="Ireland A."/>
            <person name="Larimer J."/>
            <person name="McCowan C."/>
            <person name="Murphy C."/>
            <person name="Pearson M."/>
            <person name="Poon T.W."/>
            <person name="Priest M."/>
            <person name="Roberts A."/>
            <person name="Saif S."/>
            <person name="Shea T."/>
            <person name="Sykes S."/>
            <person name="Wortman J."/>
            <person name="Nusbaum C."/>
            <person name="Birren B."/>
        </authorList>
    </citation>
    <scope>NUCLEOTIDE SEQUENCE [LARGE SCALE GENOMIC DNA]</scope>
    <source>
        <strain evidence="1">APO3</strain>
    </source>
</reference>
<protein>
    <submittedName>
        <fullName evidence="1">Uncharacterized protein</fullName>
    </submittedName>
</protein>
<dbReference type="SUPFAM" id="SSF55979">
    <property type="entry name" value="DNA clamp"/>
    <property type="match status" value="1"/>
</dbReference>